<comment type="caution">
    <text evidence="1">The sequence shown here is derived from an EMBL/GenBank/DDBJ whole genome shotgun (WGS) entry which is preliminary data.</text>
</comment>
<keyword evidence="2" id="KW-1185">Reference proteome</keyword>
<organism evidence="1 2">
    <name type="scientific">Populus alba</name>
    <name type="common">White poplar</name>
    <dbReference type="NCBI Taxonomy" id="43335"/>
    <lineage>
        <taxon>Eukaryota</taxon>
        <taxon>Viridiplantae</taxon>
        <taxon>Streptophyta</taxon>
        <taxon>Embryophyta</taxon>
        <taxon>Tracheophyta</taxon>
        <taxon>Spermatophyta</taxon>
        <taxon>Magnoliopsida</taxon>
        <taxon>eudicotyledons</taxon>
        <taxon>Gunneridae</taxon>
        <taxon>Pentapetalae</taxon>
        <taxon>rosids</taxon>
        <taxon>fabids</taxon>
        <taxon>Malpighiales</taxon>
        <taxon>Salicaceae</taxon>
        <taxon>Saliceae</taxon>
        <taxon>Populus</taxon>
    </lineage>
</organism>
<sequence>MDSPAAADVAISPSTGAATSPASHPPAAGREQCPHVEHVSDSSSHDSAFPLPLMGTHTSTMPFFSSLKATRSTYFERSTLLSLRGCVASSHCVWRTLKKALASQSNSRIMQLHGSFQDLRQGDASVSMYMQKAKSLFDELAAAGRPMSLEDFNLYVFCGLRGEFKDLVTSLITKAEPLSYADLHSHLLTHGFLHKNSFHSMAVGSSSSPLLSSSSLPQQPPLLPTPQISAHHAMTNHNRNRGCYRGNWHPNNNRFQAQNRGHSAANWRQNQWQNRRTSTADFRLNQGQWSGHVRCQLCSNLGHSALQCSQFRSSTQQPSAHLAVAHDSAATTWFPDIGANQHVTPNLATLTNSALYLGNDFLHVGDGSRLKEVLLFGRSHDGLYVLSESLATSVPQAFWSPCISATADLWHRCLGTGSELQDSVAAQPITSPASPPGLQLCVDLSSYPLQHIPSIGTTTPCPAAPKHSMVLHPRQPKTTLTTTTAATSAASFSRVTSPPSHEPLIFPDANRYEAWHNATREEIQALRANRTWTLVSFHPSMNVIGSRWVYKIKRRSDGSIERYKTRLVARGFTQQEGIDYSETFSLVIKQATIRLVFSIAVSSGWKIHQLDIHNAFLNGVLDEEVYKKQPPGFVDSALPGHVCRLHKSLYGLKQAPRAWYTRLNDFLLSIGFRAFKVDTSLFIFSVGSDICYLLVYVDDILLTGNNDILLQRLIQLLSSEFKLRDLGDVHYFLGIEVQCTGLGLMLCQHKYTLDILTRAGMLSCKPVDTPISASKATIMSDPLFSDATRFRQLVGALQYLTFTHPDIFFTVNQVCQFMHAPIESHWAAVKRILCYLCGSIEDINSTGGYLVFFGQTLILWKSSKQRTVARSSTEAEYKALANGTGEVIWLQYLLTNF</sequence>
<dbReference type="Proteomes" id="UP000309997">
    <property type="component" value="Unassembled WGS sequence"/>
</dbReference>
<gene>
    <name evidence="1" type="ORF">D5086_025669</name>
</gene>
<name>A0ACC4AZU2_POPAL</name>
<evidence type="ECO:0000313" key="1">
    <source>
        <dbReference type="EMBL" id="KAL3571765.1"/>
    </source>
</evidence>
<evidence type="ECO:0000313" key="2">
    <source>
        <dbReference type="Proteomes" id="UP000309997"/>
    </source>
</evidence>
<dbReference type="EMBL" id="RCHU02000014">
    <property type="protein sequence ID" value="KAL3571765.1"/>
    <property type="molecule type" value="Genomic_DNA"/>
</dbReference>
<protein>
    <submittedName>
        <fullName evidence="1">Uncharacterized protein</fullName>
    </submittedName>
</protein>
<proteinExistence type="predicted"/>
<reference evidence="1 2" key="1">
    <citation type="journal article" date="2024" name="Plant Biotechnol. J.">
        <title>Genome and CRISPR/Cas9 system of a widespread forest tree (Populus alba) in the world.</title>
        <authorList>
            <person name="Liu Y.J."/>
            <person name="Jiang P.F."/>
            <person name="Han X.M."/>
            <person name="Li X.Y."/>
            <person name="Wang H.M."/>
            <person name="Wang Y.J."/>
            <person name="Wang X.X."/>
            <person name="Zeng Q.Y."/>
        </authorList>
    </citation>
    <scope>NUCLEOTIDE SEQUENCE [LARGE SCALE GENOMIC DNA]</scope>
    <source>
        <strain evidence="2">cv. PAL-ZL1</strain>
    </source>
</reference>
<accession>A0ACC4AZU2</accession>